<dbReference type="EMBL" id="KZ989392">
    <property type="protein sequence ID" value="RKP26559.1"/>
    <property type="molecule type" value="Genomic_DNA"/>
</dbReference>
<dbReference type="InterPro" id="IPR013320">
    <property type="entry name" value="ConA-like_dom_sf"/>
</dbReference>
<sequence length="445" mass="49739">MNQRSIAARLVTQLLKLRYTHLIRQAWQAVRMDYINHTGSNHTSASAGNDALNNTAEALIALSHDGRCRGGCGSSRAWAMDGYSLCVLPSELIALPSSENAIQLSERLLHKTSSDHQGSLFRARPRERIRCNSAVVWMMLAQRLAAATIFTEEVHNQLVSQLESASSRHEQLVSLLALERFAITRECKLSIARGRALPFLRSYIAGASLRPAEDSDDHHPQSPKARHSEGRPHKQGLGTRSASILLNGYQHLARATLMRRTSSTMTMTSTLTSSIDAHHQHDGRQRSNTFGTGSSSTITDESEWKERELRFCARWACHHGLVVGMTSPVRPVHDQPQVILDADAAIGRWKISPDWLEVRNDHTAFSTIWSNCPITLGTWYYEVTLITSGIMQIGWSRLTGDNVFECDEGIGVGDTVYSLGYDGCRRLTWYQANTLSEHCFNTWKE</sequence>
<dbReference type="AlphaFoldDB" id="A0A4V1J1X3"/>
<keyword evidence="2" id="KW-0863">Zinc-finger</keyword>
<evidence type="ECO:0000256" key="4">
    <source>
        <dbReference type="SAM" id="MobiDB-lite"/>
    </source>
</evidence>
<feature type="compositionally biased region" description="Polar residues" evidence="4">
    <location>
        <begin position="286"/>
        <end position="299"/>
    </location>
</feature>
<dbReference type="PANTHER" id="PTHR13363:SF6">
    <property type="entry name" value="RING FINGER AND SPRY DOMAIN-CONTAINING PROTEIN 1"/>
    <property type="match status" value="1"/>
</dbReference>
<dbReference type="PANTHER" id="PTHR13363">
    <property type="entry name" value="RING FINGER AND SRY DOMAIN-CONTAINING"/>
    <property type="match status" value="1"/>
</dbReference>
<feature type="region of interest" description="Disordered" evidence="4">
    <location>
        <begin position="260"/>
        <end position="301"/>
    </location>
</feature>
<feature type="compositionally biased region" description="Basic and acidic residues" evidence="4">
    <location>
        <begin position="276"/>
        <end position="285"/>
    </location>
</feature>
<gene>
    <name evidence="5" type="ORF">SYNPS1DRAFT_27763</name>
</gene>
<name>A0A4V1J1X3_9FUNG</name>
<dbReference type="OrthoDB" id="2967263at2759"/>
<dbReference type="Proteomes" id="UP000278143">
    <property type="component" value="Unassembled WGS sequence"/>
</dbReference>
<dbReference type="Gene3D" id="2.60.120.920">
    <property type="match status" value="1"/>
</dbReference>
<evidence type="ECO:0000256" key="1">
    <source>
        <dbReference type="ARBA" id="ARBA00022723"/>
    </source>
</evidence>
<reference evidence="6" key="1">
    <citation type="journal article" date="2018" name="Nat. Microbiol.">
        <title>Leveraging single-cell genomics to expand the fungal tree of life.</title>
        <authorList>
            <person name="Ahrendt S.R."/>
            <person name="Quandt C.A."/>
            <person name="Ciobanu D."/>
            <person name="Clum A."/>
            <person name="Salamov A."/>
            <person name="Andreopoulos B."/>
            <person name="Cheng J.F."/>
            <person name="Woyke T."/>
            <person name="Pelin A."/>
            <person name="Henrissat B."/>
            <person name="Reynolds N.K."/>
            <person name="Benny G.L."/>
            <person name="Smith M.E."/>
            <person name="James T.Y."/>
            <person name="Grigoriev I.V."/>
        </authorList>
    </citation>
    <scope>NUCLEOTIDE SEQUENCE [LARGE SCALE GENOMIC DNA]</scope>
    <source>
        <strain evidence="6">Benny S71-1</strain>
    </source>
</reference>
<protein>
    <recommendedName>
        <fullName evidence="7">B30.2/SPRY domain-containing protein</fullName>
    </recommendedName>
</protein>
<keyword evidence="6" id="KW-1185">Reference proteome</keyword>
<evidence type="ECO:0000256" key="2">
    <source>
        <dbReference type="ARBA" id="ARBA00022771"/>
    </source>
</evidence>
<dbReference type="GO" id="GO:0008270">
    <property type="term" value="F:zinc ion binding"/>
    <property type="evidence" value="ECO:0007669"/>
    <property type="project" value="UniProtKB-KW"/>
</dbReference>
<accession>A0A4V1J1X3</accession>
<feature type="compositionally biased region" description="Low complexity" evidence="4">
    <location>
        <begin position="260"/>
        <end position="274"/>
    </location>
</feature>
<dbReference type="InterPro" id="IPR043136">
    <property type="entry name" value="B30.2/SPRY_sf"/>
</dbReference>
<feature type="non-terminal residue" evidence="5">
    <location>
        <position position="445"/>
    </location>
</feature>
<keyword evidence="3" id="KW-0862">Zinc</keyword>
<evidence type="ECO:0000313" key="5">
    <source>
        <dbReference type="EMBL" id="RKP26559.1"/>
    </source>
</evidence>
<dbReference type="GO" id="GO:0004842">
    <property type="term" value="F:ubiquitin-protein transferase activity"/>
    <property type="evidence" value="ECO:0007669"/>
    <property type="project" value="InterPro"/>
</dbReference>
<evidence type="ECO:0000256" key="3">
    <source>
        <dbReference type="ARBA" id="ARBA00022833"/>
    </source>
</evidence>
<keyword evidence="1" id="KW-0479">Metal-binding</keyword>
<proteinExistence type="predicted"/>
<dbReference type="InterPro" id="IPR045129">
    <property type="entry name" value="RNF123/RKP/RSPRY1"/>
</dbReference>
<evidence type="ECO:0000313" key="6">
    <source>
        <dbReference type="Proteomes" id="UP000278143"/>
    </source>
</evidence>
<evidence type="ECO:0008006" key="7">
    <source>
        <dbReference type="Google" id="ProtNLM"/>
    </source>
</evidence>
<feature type="region of interest" description="Disordered" evidence="4">
    <location>
        <begin position="210"/>
        <end position="239"/>
    </location>
</feature>
<dbReference type="SUPFAM" id="SSF49899">
    <property type="entry name" value="Concanavalin A-like lectins/glucanases"/>
    <property type="match status" value="1"/>
</dbReference>
<dbReference type="GO" id="GO:0051603">
    <property type="term" value="P:proteolysis involved in protein catabolic process"/>
    <property type="evidence" value="ECO:0007669"/>
    <property type="project" value="TreeGrafter"/>
</dbReference>
<organism evidence="5 6">
    <name type="scientific">Syncephalis pseudoplumigaleata</name>
    <dbReference type="NCBI Taxonomy" id="1712513"/>
    <lineage>
        <taxon>Eukaryota</taxon>
        <taxon>Fungi</taxon>
        <taxon>Fungi incertae sedis</taxon>
        <taxon>Zoopagomycota</taxon>
        <taxon>Zoopagomycotina</taxon>
        <taxon>Zoopagomycetes</taxon>
        <taxon>Zoopagales</taxon>
        <taxon>Piptocephalidaceae</taxon>
        <taxon>Syncephalis</taxon>
    </lineage>
</organism>
<dbReference type="GO" id="GO:0005737">
    <property type="term" value="C:cytoplasm"/>
    <property type="evidence" value="ECO:0007669"/>
    <property type="project" value="TreeGrafter"/>
</dbReference>
<feature type="compositionally biased region" description="Basic and acidic residues" evidence="4">
    <location>
        <begin position="211"/>
        <end position="232"/>
    </location>
</feature>